<dbReference type="AlphaFoldDB" id="A0AAV5HUB8"/>
<feature type="compositionally biased region" description="Polar residues" evidence="1">
    <location>
        <begin position="37"/>
        <end position="47"/>
    </location>
</feature>
<feature type="compositionally biased region" description="Basic and acidic residues" evidence="1">
    <location>
        <begin position="1"/>
        <end position="16"/>
    </location>
</feature>
<evidence type="ECO:0000313" key="2">
    <source>
        <dbReference type="EMBL" id="GKU89524.1"/>
    </source>
</evidence>
<feature type="region of interest" description="Disordered" evidence="1">
    <location>
        <begin position="514"/>
        <end position="533"/>
    </location>
</feature>
<evidence type="ECO:0000256" key="1">
    <source>
        <dbReference type="SAM" id="MobiDB-lite"/>
    </source>
</evidence>
<feature type="compositionally biased region" description="Polar residues" evidence="1">
    <location>
        <begin position="659"/>
        <end position="675"/>
    </location>
</feature>
<feature type="compositionally biased region" description="Low complexity" evidence="1">
    <location>
        <begin position="329"/>
        <end position="341"/>
    </location>
</feature>
<name>A0AAV5HUB8_9ROSI</name>
<accession>A0AAV5HUB8</accession>
<reference evidence="2 3" key="1">
    <citation type="journal article" date="2021" name="Commun. Biol.">
        <title>The genome of Shorea leprosula (Dipterocarpaceae) highlights the ecological relevance of drought in aseasonal tropical rainforests.</title>
        <authorList>
            <person name="Ng K.K.S."/>
            <person name="Kobayashi M.J."/>
            <person name="Fawcett J.A."/>
            <person name="Hatakeyama M."/>
            <person name="Paape T."/>
            <person name="Ng C.H."/>
            <person name="Ang C.C."/>
            <person name="Tnah L.H."/>
            <person name="Lee C.T."/>
            <person name="Nishiyama T."/>
            <person name="Sese J."/>
            <person name="O'Brien M.J."/>
            <person name="Copetti D."/>
            <person name="Mohd Noor M.I."/>
            <person name="Ong R.C."/>
            <person name="Putra M."/>
            <person name="Sireger I.Z."/>
            <person name="Indrioko S."/>
            <person name="Kosugi Y."/>
            <person name="Izuno A."/>
            <person name="Isagi Y."/>
            <person name="Lee S.L."/>
            <person name="Shimizu K.K."/>
        </authorList>
    </citation>
    <scope>NUCLEOTIDE SEQUENCE [LARGE SCALE GENOMIC DNA]</scope>
    <source>
        <strain evidence="2">214</strain>
    </source>
</reference>
<feature type="region of interest" description="Disordered" evidence="1">
    <location>
        <begin position="1"/>
        <end position="65"/>
    </location>
</feature>
<protein>
    <submittedName>
        <fullName evidence="2">Uncharacterized protein</fullName>
    </submittedName>
</protein>
<dbReference type="Proteomes" id="UP001054252">
    <property type="component" value="Unassembled WGS sequence"/>
</dbReference>
<organism evidence="2 3">
    <name type="scientific">Rubroshorea leprosula</name>
    <dbReference type="NCBI Taxonomy" id="152421"/>
    <lineage>
        <taxon>Eukaryota</taxon>
        <taxon>Viridiplantae</taxon>
        <taxon>Streptophyta</taxon>
        <taxon>Embryophyta</taxon>
        <taxon>Tracheophyta</taxon>
        <taxon>Spermatophyta</taxon>
        <taxon>Magnoliopsida</taxon>
        <taxon>eudicotyledons</taxon>
        <taxon>Gunneridae</taxon>
        <taxon>Pentapetalae</taxon>
        <taxon>rosids</taxon>
        <taxon>malvids</taxon>
        <taxon>Malvales</taxon>
        <taxon>Dipterocarpaceae</taxon>
        <taxon>Rubroshorea</taxon>
    </lineage>
</organism>
<sequence length="696" mass="78816">MEFFRELRELRGNQGREEEEESSTSSSAGGHSDNHHSTASKGSSSKRTPSEVGDGREDANSPSMVPVEANVPMFAEWESKTIGGRFGNICKAPKDLPAGFRFKAALHHDVADNAASIRGYKKLEEMVRQYQIPKTILIRTSMKNERACSVFRTRWVLVVRAGPNAADPQQHKVCYRIYVVVCEVGDTRKGDSLQVAVPVLLCLSTSGTRWYYVSGKEKMMLFMNVRNKVVRWKRQFIFVRDTRTKKMNNKLTARIFEWHVPNTHVNYPQLTPRDVDLKNQLLDYVRVEGLVDLKALVTPKQLVVFGFVDMQNHYTEEKMSNVLERQRQRAQSSQGRGAGSSSQRELKWHLVAHKGELVTIQMLRMTCRLFSVEQAQALSPPQLLQLTRLACPHFLHAMLSSYWPHLQLFVPPADQQRVKAHIQQHEGHVAMLKLMDAFSYMVALFECEQGAHRQTRELNDSCKQLTSEKASLVDEVNYLQSSKMANRAASAKSRANELANNVNELKEELQKVQVEKESRIHTTKDEASRVEEHAKKAEADRDKALNELNSLQQKVTEANQNIAHAEEGLRKARSSHQHSISIARARRAEWYVGSDMFPNVVAIVSLNTTMEIYNEIHGKLNEKEVLVWPPSVLEEGEDPEGLPRFDSWVDGPPEVEAEPSNTPPSSQLVTKPTRTSKAHFSLAHADASIPIDLTDD</sequence>
<proteinExistence type="predicted"/>
<keyword evidence="3" id="KW-1185">Reference proteome</keyword>
<feature type="region of interest" description="Disordered" evidence="1">
    <location>
        <begin position="634"/>
        <end position="681"/>
    </location>
</feature>
<comment type="caution">
    <text evidence="2">The sequence shown here is derived from an EMBL/GenBank/DDBJ whole genome shotgun (WGS) entry which is preliminary data.</text>
</comment>
<dbReference type="EMBL" id="BPVZ01000003">
    <property type="protein sequence ID" value="GKU89524.1"/>
    <property type="molecule type" value="Genomic_DNA"/>
</dbReference>
<gene>
    <name evidence="2" type="ORF">SLEP1_g3650</name>
</gene>
<feature type="region of interest" description="Disordered" evidence="1">
    <location>
        <begin position="322"/>
        <end position="341"/>
    </location>
</feature>
<evidence type="ECO:0000313" key="3">
    <source>
        <dbReference type="Proteomes" id="UP001054252"/>
    </source>
</evidence>